<protein>
    <submittedName>
        <fullName evidence="1">Expressed protein</fullName>
    </submittedName>
</protein>
<reference evidence="1 2" key="1">
    <citation type="journal article" date="2010" name="Nat. Biotechnol.">
        <title>Genome sequence of the model mushroom Schizophyllum commune.</title>
        <authorList>
            <person name="Ohm R.A."/>
            <person name="de Jong J.F."/>
            <person name="Lugones L.G."/>
            <person name="Aerts A."/>
            <person name="Kothe E."/>
            <person name="Stajich J.E."/>
            <person name="de Vries R.P."/>
            <person name="Record E."/>
            <person name="Levasseur A."/>
            <person name="Baker S.E."/>
            <person name="Bartholomew K.A."/>
            <person name="Coutinho P.M."/>
            <person name="Erdmann S."/>
            <person name="Fowler T.J."/>
            <person name="Gathman A.C."/>
            <person name="Lombard V."/>
            <person name="Henrissat B."/>
            <person name="Knabe N."/>
            <person name="Kuees U."/>
            <person name="Lilly W.W."/>
            <person name="Lindquist E."/>
            <person name="Lucas S."/>
            <person name="Magnuson J.K."/>
            <person name="Piumi F."/>
            <person name="Raudaskoski M."/>
            <person name="Salamov A."/>
            <person name="Schmutz J."/>
            <person name="Schwarze F.W.M.R."/>
            <person name="vanKuyk P.A."/>
            <person name="Horton J.S."/>
            <person name="Grigoriev I.V."/>
            <person name="Woesten H.A.B."/>
        </authorList>
    </citation>
    <scope>NUCLEOTIDE SEQUENCE [LARGE SCALE GENOMIC DNA]</scope>
    <source>
        <strain evidence="2">H4-8 / FGSC 9210</strain>
    </source>
</reference>
<dbReference type="VEuPathDB" id="FungiDB:SCHCODRAFT_02627668"/>
<dbReference type="InParanoid" id="D8Q6I2"/>
<dbReference type="GeneID" id="9589247"/>
<dbReference type="AlphaFoldDB" id="D8Q6I2"/>
<organism evidence="2">
    <name type="scientific">Schizophyllum commune (strain H4-8 / FGSC 9210)</name>
    <name type="common">Split gill fungus</name>
    <dbReference type="NCBI Taxonomy" id="578458"/>
    <lineage>
        <taxon>Eukaryota</taxon>
        <taxon>Fungi</taxon>
        <taxon>Dikarya</taxon>
        <taxon>Basidiomycota</taxon>
        <taxon>Agaricomycotina</taxon>
        <taxon>Agaricomycetes</taxon>
        <taxon>Agaricomycetidae</taxon>
        <taxon>Agaricales</taxon>
        <taxon>Schizophyllaceae</taxon>
        <taxon>Schizophyllum</taxon>
    </lineage>
</organism>
<evidence type="ECO:0000313" key="1">
    <source>
        <dbReference type="EMBL" id="EFI96643.1"/>
    </source>
</evidence>
<dbReference type="EMBL" id="GL377307">
    <property type="protein sequence ID" value="EFI96643.1"/>
    <property type="molecule type" value="Genomic_DNA"/>
</dbReference>
<dbReference type="OrthoDB" id="2828833at2759"/>
<accession>D8Q6I2</accession>
<dbReference type="HOGENOM" id="CLU_639608_0_0_1"/>
<dbReference type="Proteomes" id="UP000007431">
    <property type="component" value="Unassembled WGS sequence"/>
</dbReference>
<gene>
    <name evidence="1" type="ORF">SCHCODRAFT_85461</name>
</gene>
<dbReference type="RefSeq" id="XP_003031546.1">
    <property type="nucleotide sequence ID" value="XM_003031500.1"/>
</dbReference>
<evidence type="ECO:0000313" key="2">
    <source>
        <dbReference type="Proteomes" id="UP000007431"/>
    </source>
</evidence>
<sequence length="429" mass="47939">MARVEQEVLDLIVDDLEGDYGALMACASASRYLLPRAQYHIFSKISLIPPNIKKPLSEVQLKALNLTLRPFNIHRFVDIVRREPRIATYVRDLDILEGGWGALSFTKQDEHYASPWVEEFSAELCELLSQFTRVRRFSLGRWTGTFPPQLSDCIWRLLLRCPIRHLTLYDSLIPMAVVEGCPGLESMQLGCSCTLAGPAANDMSLVVCAPKAVQLRGLNVSGLWGNNAIVKSLLARFLDPNSALDASSIRHLYLTLDSADGEELLCVATLLQLCAPSLEAFEFRGAMNVDMPIETFNRYIDISCCRTLRVMTLSCGLESPDTADDDYRDPIPAVIELLGRVRCSIEVVDLNLIPVDLGDSADAEEDLDVADSYAPYWEALDTLASAAFPRLRDVNLIFHTWGTMSREVEHCIFSHMPNLYGSGRLRISY</sequence>
<dbReference type="KEGG" id="scm:SCHCO_02627668"/>
<keyword evidence="2" id="KW-1185">Reference proteome</keyword>
<proteinExistence type="predicted"/>
<name>D8Q6I2_SCHCM</name>